<accession>A0A0V1IPU3</accession>
<name>A0A0V1IPU3_TRIPS</name>
<proteinExistence type="predicted"/>
<comment type="caution">
    <text evidence="1">The sequence shown here is derived from an EMBL/GenBank/DDBJ whole genome shotgun (WGS) entry which is preliminary data.</text>
</comment>
<evidence type="ECO:0000313" key="1">
    <source>
        <dbReference type="EMBL" id="KRZ24799.1"/>
    </source>
</evidence>
<keyword evidence="2" id="KW-1185">Reference proteome</keyword>
<organism evidence="1 2">
    <name type="scientific">Trichinella pseudospiralis</name>
    <name type="common">Parasitic roundworm</name>
    <dbReference type="NCBI Taxonomy" id="6337"/>
    <lineage>
        <taxon>Eukaryota</taxon>
        <taxon>Metazoa</taxon>
        <taxon>Ecdysozoa</taxon>
        <taxon>Nematoda</taxon>
        <taxon>Enoplea</taxon>
        <taxon>Dorylaimia</taxon>
        <taxon>Trichinellida</taxon>
        <taxon>Trichinellidae</taxon>
        <taxon>Trichinella</taxon>
    </lineage>
</organism>
<evidence type="ECO:0000313" key="2">
    <source>
        <dbReference type="Proteomes" id="UP000054805"/>
    </source>
</evidence>
<reference evidence="1 2" key="1">
    <citation type="submission" date="2015-01" db="EMBL/GenBank/DDBJ databases">
        <title>Evolution of Trichinella species and genotypes.</title>
        <authorList>
            <person name="Korhonen P.K."/>
            <person name="Edoardo P."/>
            <person name="Giuseppe L.R."/>
            <person name="Gasser R.B."/>
        </authorList>
    </citation>
    <scope>NUCLEOTIDE SEQUENCE [LARGE SCALE GENOMIC DNA]</scope>
    <source>
        <strain evidence="1">ISS588</strain>
    </source>
</reference>
<dbReference type="AlphaFoldDB" id="A0A0V1IPU3"/>
<protein>
    <submittedName>
        <fullName evidence="1">Uncharacterized protein</fullName>
    </submittedName>
</protein>
<gene>
    <name evidence="1" type="ORF">T4B_15240</name>
</gene>
<sequence>MLAVRILTIFRHLEMHAKGLKRVHWVGILICQSRKCREEIFLRVMGELLTKSYQNSANQAGIEVIHSFSSGASIKLTSASSERAYHLQFSQNSGKHNKFEKCVCVMKLCC</sequence>
<dbReference type="EMBL" id="JYDS01000114">
    <property type="protein sequence ID" value="KRZ24799.1"/>
    <property type="molecule type" value="Genomic_DNA"/>
</dbReference>
<dbReference type="Proteomes" id="UP000054805">
    <property type="component" value="Unassembled WGS sequence"/>
</dbReference>